<dbReference type="Proteomes" id="UP001431209">
    <property type="component" value="Unassembled WGS sequence"/>
</dbReference>
<feature type="transmembrane region" description="Helical" evidence="1">
    <location>
        <begin position="189"/>
        <end position="210"/>
    </location>
</feature>
<keyword evidence="1" id="KW-0812">Transmembrane</keyword>
<reference evidence="2 3" key="1">
    <citation type="submission" date="2024-03" db="EMBL/GenBank/DDBJ databases">
        <title>The Acrasis kona genome and developmental transcriptomes reveal deep origins of eukaryotic multicellular pathways.</title>
        <authorList>
            <person name="Sheikh S."/>
            <person name="Fu C.-J."/>
            <person name="Brown M.W."/>
            <person name="Baldauf S.L."/>
        </authorList>
    </citation>
    <scope>NUCLEOTIDE SEQUENCE [LARGE SCALE GENOMIC DNA]</scope>
    <source>
        <strain evidence="2 3">ATCC MYA-3509</strain>
    </source>
</reference>
<dbReference type="AlphaFoldDB" id="A0AAW2Z9S6"/>
<keyword evidence="3" id="KW-1185">Reference proteome</keyword>
<feature type="transmembrane region" description="Helical" evidence="1">
    <location>
        <begin position="230"/>
        <end position="253"/>
    </location>
</feature>
<dbReference type="EMBL" id="JAOPGA020001138">
    <property type="protein sequence ID" value="KAL0485437.1"/>
    <property type="molecule type" value="Genomic_DNA"/>
</dbReference>
<sequence length="264" mass="29952">MLNVLFLSYLDWESANLIKPLLRPLSDQSIALRDLPSRLWHWSTTSNLFQDFGDALVVNSSRWFWSSSALLLTQYNLYFIGTRGRLAGVPHLWLFFALAEILPISFTQNLFFIILLPCLGQVEKQQRAFELQNRWFWLVCALPYGIILLSARSLGDNLIYGILIGRLFLLVPLFIPLKISGGSAKSNNSFTLADIVTYAVAALLFVQPLLHVSDLDTLKNIFSGLNAHPAVSALAYDFIISLFSWTVWGFITYKQQDSVKEKNN</sequence>
<evidence type="ECO:0000313" key="3">
    <source>
        <dbReference type="Proteomes" id="UP001431209"/>
    </source>
</evidence>
<organism evidence="2 3">
    <name type="scientific">Acrasis kona</name>
    <dbReference type="NCBI Taxonomy" id="1008807"/>
    <lineage>
        <taxon>Eukaryota</taxon>
        <taxon>Discoba</taxon>
        <taxon>Heterolobosea</taxon>
        <taxon>Tetramitia</taxon>
        <taxon>Eutetramitia</taxon>
        <taxon>Acrasidae</taxon>
        <taxon>Acrasis</taxon>
    </lineage>
</organism>
<feature type="transmembrane region" description="Helical" evidence="1">
    <location>
        <begin position="92"/>
        <end position="115"/>
    </location>
</feature>
<keyword evidence="1" id="KW-0472">Membrane</keyword>
<protein>
    <submittedName>
        <fullName evidence="2">Undecaprenyl-diphosphatase</fullName>
    </submittedName>
</protein>
<feature type="transmembrane region" description="Helical" evidence="1">
    <location>
        <begin position="135"/>
        <end position="152"/>
    </location>
</feature>
<proteinExistence type="predicted"/>
<accession>A0AAW2Z9S6</accession>
<name>A0AAW2Z9S6_9EUKA</name>
<comment type="caution">
    <text evidence="2">The sequence shown here is derived from an EMBL/GenBank/DDBJ whole genome shotgun (WGS) entry which is preliminary data.</text>
</comment>
<evidence type="ECO:0000256" key="1">
    <source>
        <dbReference type="SAM" id="Phobius"/>
    </source>
</evidence>
<feature type="transmembrane region" description="Helical" evidence="1">
    <location>
        <begin position="158"/>
        <end position="177"/>
    </location>
</feature>
<gene>
    <name evidence="2" type="ORF">AKO1_011766</name>
</gene>
<keyword evidence="1" id="KW-1133">Transmembrane helix</keyword>
<evidence type="ECO:0000313" key="2">
    <source>
        <dbReference type="EMBL" id="KAL0485437.1"/>
    </source>
</evidence>